<evidence type="ECO:0000313" key="1">
    <source>
        <dbReference type="EMBL" id="NNM75279.1"/>
    </source>
</evidence>
<feature type="non-terminal residue" evidence="1">
    <location>
        <position position="1"/>
    </location>
</feature>
<dbReference type="Proteomes" id="UP000564885">
    <property type="component" value="Unassembled WGS sequence"/>
</dbReference>
<organism evidence="1 2">
    <name type="scientific">Enterovirga aerilata</name>
    <dbReference type="NCBI Taxonomy" id="2730920"/>
    <lineage>
        <taxon>Bacteria</taxon>
        <taxon>Pseudomonadati</taxon>
        <taxon>Pseudomonadota</taxon>
        <taxon>Alphaproteobacteria</taxon>
        <taxon>Hyphomicrobiales</taxon>
        <taxon>Methylobacteriaceae</taxon>
        <taxon>Enterovirga</taxon>
    </lineage>
</organism>
<sequence length="54" mass="6181">FALFLTLPYSKFVHGIYRYLALVRYARERFHHFGEPEAKLVAAPATTGQGGQRK</sequence>
<dbReference type="AlphaFoldDB" id="A0A849IFR4"/>
<keyword evidence="2" id="KW-1185">Reference proteome</keyword>
<name>A0A849IFR4_9HYPH</name>
<accession>A0A849IFR4</accession>
<protein>
    <submittedName>
        <fullName evidence="1">Uncharacterized protein</fullName>
    </submittedName>
</protein>
<gene>
    <name evidence="1" type="ORF">HJG44_23245</name>
</gene>
<proteinExistence type="predicted"/>
<evidence type="ECO:0000313" key="2">
    <source>
        <dbReference type="Proteomes" id="UP000564885"/>
    </source>
</evidence>
<comment type="caution">
    <text evidence="1">The sequence shown here is derived from an EMBL/GenBank/DDBJ whole genome shotgun (WGS) entry which is preliminary data.</text>
</comment>
<reference evidence="1 2" key="1">
    <citation type="submission" date="2020-04" db="EMBL/GenBank/DDBJ databases">
        <title>Enterovirga sp. isolate from soil.</title>
        <authorList>
            <person name="Chea S."/>
            <person name="Kim D.-U."/>
        </authorList>
    </citation>
    <scope>NUCLEOTIDE SEQUENCE [LARGE SCALE GENOMIC DNA]</scope>
    <source>
        <strain evidence="1 2">DB1703</strain>
    </source>
</reference>
<dbReference type="EMBL" id="JABEPP010000008">
    <property type="protein sequence ID" value="NNM75279.1"/>
    <property type="molecule type" value="Genomic_DNA"/>
</dbReference>